<comment type="caution">
    <text evidence="2">The sequence shown here is derived from an EMBL/GenBank/DDBJ whole genome shotgun (WGS) entry which is preliminary data.</text>
</comment>
<reference evidence="2 3" key="1">
    <citation type="submission" date="2013-03" db="EMBL/GenBank/DDBJ databases">
        <title>The Genome Sequence of Cladophialophora psammophila CBS 110553.</title>
        <authorList>
            <consortium name="The Broad Institute Genomics Platform"/>
            <person name="Cuomo C."/>
            <person name="de Hoog S."/>
            <person name="Gorbushina A."/>
            <person name="Walker B."/>
            <person name="Young S.K."/>
            <person name="Zeng Q."/>
            <person name="Gargeya S."/>
            <person name="Fitzgerald M."/>
            <person name="Haas B."/>
            <person name="Abouelleil A."/>
            <person name="Allen A.W."/>
            <person name="Alvarado L."/>
            <person name="Arachchi H.M."/>
            <person name="Berlin A.M."/>
            <person name="Chapman S.B."/>
            <person name="Gainer-Dewar J."/>
            <person name="Goldberg J."/>
            <person name="Griggs A."/>
            <person name="Gujja S."/>
            <person name="Hansen M."/>
            <person name="Howarth C."/>
            <person name="Imamovic A."/>
            <person name="Ireland A."/>
            <person name="Larimer J."/>
            <person name="McCowan C."/>
            <person name="Murphy C."/>
            <person name="Pearson M."/>
            <person name="Poon T.W."/>
            <person name="Priest M."/>
            <person name="Roberts A."/>
            <person name="Saif S."/>
            <person name="Shea T."/>
            <person name="Sisk P."/>
            <person name="Sykes S."/>
            <person name="Wortman J."/>
            <person name="Nusbaum C."/>
            <person name="Birren B."/>
        </authorList>
    </citation>
    <scope>NUCLEOTIDE SEQUENCE [LARGE SCALE GENOMIC DNA]</scope>
    <source>
        <strain evidence="2 3">CBS 110553</strain>
    </source>
</reference>
<dbReference type="GeneID" id="19187560"/>
<feature type="compositionally biased region" description="Basic and acidic residues" evidence="1">
    <location>
        <begin position="290"/>
        <end position="299"/>
    </location>
</feature>
<protein>
    <submittedName>
        <fullName evidence="2">Uncharacterized protein</fullName>
    </submittedName>
</protein>
<evidence type="ECO:0000256" key="1">
    <source>
        <dbReference type="SAM" id="MobiDB-lite"/>
    </source>
</evidence>
<dbReference type="AlphaFoldDB" id="W9X2X0"/>
<name>W9X2X0_9EURO</name>
<proteinExistence type="predicted"/>
<feature type="compositionally biased region" description="Low complexity" evidence="1">
    <location>
        <begin position="38"/>
        <end position="55"/>
    </location>
</feature>
<feature type="compositionally biased region" description="Polar residues" evidence="1">
    <location>
        <begin position="349"/>
        <end position="362"/>
    </location>
</feature>
<feature type="compositionally biased region" description="Basic and acidic residues" evidence="1">
    <location>
        <begin position="371"/>
        <end position="382"/>
    </location>
</feature>
<dbReference type="EMBL" id="AMGX01000003">
    <property type="protein sequence ID" value="EXJ74533.1"/>
    <property type="molecule type" value="Genomic_DNA"/>
</dbReference>
<gene>
    <name evidence="2" type="ORF">A1O5_02829</name>
</gene>
<feature type="region of interest" description="Disordered" evidence="1">
    <location>
        <begin position="79"/>
        <end position="450"/>
    </location>
</feature>
<dbReference type="Proteomes" id="UP000019471">
    <property type="component" value="Unassembled WGS sequence"/>
</dbReference>
<dbReference type="HOGENOM" id="CLU_040433_0_0_1"/>
<evidence type="ECO:0000313" key="3">
    <source>
        <dbReference type="Proteomes" id="UP000019471"/>
    </source>
</evidence>
<organism evidence="2 3">
    <name type="scientific">Cladophialophora psammophila CBS 110553</name>
    <dbReference type="NCBI Taxonomy" id="1182543"/>
    <lineage>
        <taxon>Eukaryota</taxon>
        <taxon>Fungi</taxon>
        <taxon>Dikarya</taxon>
        <taxon>Ascomycota</taxon>
        <taxon>Pezizomycotina</taxon>
        <taxon>Eurotiomycetes</taxon>
        <taxon>Chaetothyriomycetidae</taxon>
        <taxon>Chaetothyriales</taxon>
        <taxon>Herpotrichiellaceae</taxon>
        <taxon>Cladophialophora</taxon>
    </lineage>
</organism>
<dbReference type="OrthoDB" id="4154956at2759"/>
<evidence type="ECO:0000313" key="2">
    <source>
        <dbReference type="EMBL" id="EXJ74533.1"/>
    </source>
</evidence>
<keyword evidence="3" id="KW-1185">Reference proteome</keyword>
<feature type="region of interest" description="Disordered" evidence="1">
    <location>
        <begin position="465"/>
        <end position="515"/>
    </location>
</feature>
<dbReference type="RefSeq" id="XP_007741633.1">
    <property type="nucleotide sequence ID" value="XM_007743443.1"/>
</dbReference>
<dbReference type="eggNOG" id="ENOG502TIVK">
    <property type="taxonomic scope" value="Eukaryota"/>
</dbReference>
<feature type="region of interest" description="Disordered" evidence="1">
    <location>
        <begin position="1"/>
        <end position="60"/>
    </location>
</feature>
<feature type="compositionally biased region" description="Basic and acidic residues" evidence="1">
    <location>
        <begin position="253"/>
        <end position="267"/>
    </location>
</feature>
<sequence length="515" mass="58060">MSSLYSGDHGEGGKTRASTKSIGHAMQRTREWMATSQTRSSGLTASTSSHSPFSSKTDDLDLDSLFKRLDKYTAEMKEVEKRLKRARSVSEKSEGINIKRFSFENNDSLEEGPLPTFKSPTESSSSNELTQAQMASDAASDTTSPEQALPTPIAEANPQTASSTKNPPPEPDQLRQDSPAPVFGNWKQWAEEQFLPTKLVKDRSSSRYSNKVKSYSKSSRQRYLWKRQSPSPPSRGSHHASNSEKGQVLDQMPEDRREDHQERHQYDFSEGDEPGPSFPTSWILPPRTSSRKEASKEMMQEEAITPPRPTPRRRTTTSDGRPSIRNGGFWSDQTAELFAQGEVPPVPALSQSNSNATLKSNPPLTPLTLSDPREDQLRREMESFAIRDGPETLEHRYKKRRPPVLNLFDSDDEKEDQQSVSTTLEPDNLSLLETSDDRGARPRTRRRKSIFSIFQRRSPVEKLIDMYFDDEPEERPALQRGSTRSRKGSPVQEKMPKSPAMPPLPQTLHGKQTSL</sequence>
<accession>W9X2X0</accession>
<feature type="compositionally biased region" description="Polar residues" evidence="1">
    <location>
        <begin position="118"/>
        <end position="146"/>
    </location>
</feature>
<feature type="compositionally biased region" description="Low complexity" evidence="1">
    <location>
        <begin position="206"/>
        <end position="218"/>
    </location>
</feature>